<organism evidence="8 9">
    <name type="scientific">Daedalea quercina L-15889</name>
    <dbReference type="NCBI Taxonomy" id="1314783"/>
    <lineage>
        <taxon>Eukaryota</taxon>
        <taxon>Fungi</taxon>
        <taxon>Dikarya</taxon>
        <taxon>Basidiomycota</taxon>
        <taxon>Agaricomycotina</taxon>
        <taxon>Agaricomycetes</taxon>
        <taxon>Polyporales</taxon>
        <taxon>Fomitopsis</taxon>
    </lineage>
</organism>
<keyword evidence="4 5" id="KW-0539">Nucleus</keyword>
<dbReference type="CDD" id="cd11655">
    <property type="entry name" value="rap1_myb-like"/>
    <property type="match status" value="1"/>
</dbReference>
<dbReference type="EMBL" id="KV429032">
    <property type="protein sequence ID" value="KZT74726.1"/>
    <property type="molecule type" value="Genomic_DNA"/>
</dbReference>
<dbReference type="GO" id="GO:0042162">
    <property type="term" value="F:telomeric DNA binding"/>
    <property type="evidence" value="ECO:0007669"/>
    <property type="project" value="TreeGrafter"/>
</dbReference>
<evidence type="ECO:0000256" key="5">
    <source>
        <dbReference type="RuleBase" id="RU367107"/>
    </source>
</evidence>
<evidence type="ECO:0000256" key="2">
    <source>
        <dbReference type="ARBA" id="ARBA00022454"/>
    </source>
</evidence>
<dbReference type="PANTHER" id="PTHR16466">
    <property type="entry name" value="TELOMERE REPEAT-BINDING FACTOR 2-INTERACTING PROTEIN 1"/>
    <property type="match status" value="1"/>
</dbReference>
<feature type="compositionally biased region" description="Basic and acidic residues" evidence="6">
    <location>
        <begin position="464"/>
        <end position="473"/>
    </location>
</feature>
<comment type="subcellular location">
    <subcellularLocation>
        <location evidence="5">Nucleus</location>
    </subcellularLocation>
    <subcellularLocation>
        <location evidence="5">Chromosome</location>
        <location evidence="5">Telomere</location>
    </subcellularLocation>
</comment>
<proteinExistence type="inferred from homology"/>
<dbReference type="Gene3D" id="1.10.10.60">
    <property type="entry name" value="Homeodomain-like"/>
    <property type="match status" value="1"/>
</dbReference>
<comment type="function">
    <text evidence="5">Involved in the regulation of telomere length, clustering and has a specific role in telomere position effect (TPE).</text>
</comment>
<evidence type="ECO:0000256" key="6">
    <source>
        <dbReference type="SAM" id="MobiDB-lite"/>
    </source>
</evidence>
<comment type="subunit">
    <text evidence="5">Homodimer.</text>
</comment>
<keyword evidence="2 5" id="KW-0158">Chromosome</keyword>
<dbReference type="STRING" id="1314783.A0A165UCT0"/>
<evidence type="ECO:0000313" key="9">
    <source>
        <dbReference type="Proteomes" id="UP000076727"/>
    </source>
</evidence>
<dbReference type="InterPro" id="IPR015010">
    <property type="entry name" value="TERF2IP_Myb"/>
</dbReference>
<dbReference type="AlphaFoldDB" id="A0A165UCT0"/>
<keyword evidence="3 5" id="KW-0779">Telomere</keyword>
<dbReference type="PANTHER" id="PTHR16466:SF6">
    <property type="entry name" value="TELOMERIC REPEAT-BINDING FACTOR 2-INTERACTING PROTEIN 1"/>
    <property type="match status" value="1"/>
</dbReference>
<name>A0A165UCT0_9APHY</name>
<evidence type="ECO:0000259" key="7">
    <source>
        <dbReference type="Pfam" id="PF08914"/>
    </source>
</evidence>
<dbReference type="Pfam" id="PF08914">
    <property type="entry name" value="Myb_Rap1"/>
    <property type="match status" value="1"/>
</dbReference>
<accession>A0A165UCT0</accession>
<dbReference type="Proteomes" id="UP000076727">
    <property type="component" value="Unassembled WGS sequence"/>
</dbReference>
<feature type="domain" description="TERF2-interacting telomeric protein 1 Myb" evidence="7">
    <location>
        <begin position="192"/>
        <end position="252"/>
    </location>
</feature>
<dbReference type="InterPro" id="IPR039595">
    <property type="entry name" value="TE2IP/Rap1"/>
</dbReference>
<dbReference type="SUPFAM" id="SSF46689">
    <property type="entry name" value="Homeodomain-like"/>
    <property type="match status" value="1"/>
</dbReference>
<feature type="compositionally biased region" description="Pro residues" evidence="6">
    <location>
        <begin position="362"/>
        <end position="375"/>
    </location>
</feature>
<dbReference type="GO" id="GO:0070187">
    <property type="term" value="C:shelterin complex"/>
    <property type="evidence" value="ECO:0007669"/>
    <property type="project" value="TreeGrafter"/>
</dbReference>
<keyword evidence="9" id="KW-1185">Reference proteome</keyword>
<dbReference type="GO" id="GO:0010833">
    <property type="term" value="P:telomere maintenance via telomere lengthening"/>
    <property type="evidence" value="ECO:0007669"/>
    <property type="project" value="UniProtKB-UniRule"/>
</dbReference>
<sequence length="529" mass="58571">MAIKFFIQKDIAHEIQADVCETIAALGGRVEAKVPRAGYILIQPGTAEEERLRLCWTSPDRPDRYFVPYTFVEACKIHGMLLKQIFIHEGQPIRMHIDSSIANVNVRATLSARIMHSGGDPTASAQSARVILADPNTDIFQHLVKTYQGEPDKYVESYLWVKKCIEKGQVIYTPVVYKNPGGRRPGEERTQFTEEDEQHLCGWIAAKIPYKETGGRTGNRLYQQLCEMASDPEYAWVTRHTWQSWRERYKKNSARLDTKISEIVEQKKPAHGAKGQYGYVRAPEEKPRRLRPKKGGPAGSGGGAAAATVGPSSASTDLQELENFPPVPMPVVPGVFAPVGHPGPALGFSLGMGPMPGMLYPGGPPPPPPLLPGNPPMAALTPETARQHATEEEMEDDESEWQIRVGDPGVPQPAWAKRKQEAEGSDHSANKRQRTSSRSPPQQSEPEPNEPAAQEGGSTATAEKPQEAREEAGRNSPCVDPTLSLSDIAREFRFTIEEVEEYYAKCNDVSRTRVRFKKMRDVLAAMEDS</sequence>
<feature type="compositionally biased region" description="Basic and acidic residues" evidence="6">
    <location>
        <begin position="418"/>
        <end position="429"/>
    </location>
</feature>
<protein>
    <recommendedName>
        <fullName evidence="5">DNA-binding protein RAP1</fullName>
    </recommendedName>
</protein>
<gene>
    <name evidence="8" type="ORF">DAEQUDRAFT_742223</name>
</gene>
<dbReference type="GO" id="GO:0031848">
    <property type="term" value="P:protection from non-homologous end joining at telomere"/>
    <property type="evidence" value="ECO:0007669"/>
    <property type="project" value="TreeGrafter"/>
</dbReference>
<evidence type="ECO:0000256" key="3">
    <source>
        <dbReference type="ARBA" id="ARBA00022895"/>
    </source>
</evidence>
<evidence type="ECO:0000256" key="1">
    <source>
        <dbReference type="ARBA" id="ARBA00010467"/>
    </source>
</evidence>
<feature type="region of interest" description="Disordered" evidence="6">
    <location>
        <begin position="271"/>
        <end position="316"/>
    </location>
</feature>
<evidence type="ECO:0000313" key="8">
    <source>
        <dbReference type="EMBL" id="KZT74726.1"/>
    </source>
</evidence>
<feature type="region of interest" description="Disordered" evidence="6">
    <location>
        <begin position="359"/>
        <end position="484"/>
    </location>
</feature>
<dbReference type="OrthoDB" id="435460at2759"/>
<feature type="compositionally biased region" description="Low complexity" evidence="6">
    <location>
        <begin position="305"/>
        <end position="316"/>
    </location>
</feature>
<comment type="similarity">
    <text evidence="1 5">Belongs to the RAP1 family.</text>
</comment>
<feature type="compositionally biased region" description="Low complexity" evidence="6">
    <location>
        <begin position="436"/>
        <end position="455"/>
    </location>
</feature>
<dbReference type="InterPro" id="IPR009057">
    <property type="entry name" value="Homeodomain-like_sf"/>
</dbReference>
<reference evidence="8 9" key="1">
    <citation type="journal article" date="2016" name="Mol. Biol. Evol.">
        <title>Comparative Genomics of Early-Diverging Mushroom-Forming Fungi Provides Insights into the Origins of Lignocellulose Decay Capabilities.</title>
        <authorList>
            <person name="Nagy L.G."/>
            <person name="Riley R."/>
            <person name="Tritt A."/>
            <person name="Adam C."/>
            <person name="Daum C."/>
            <person name="Floudas D."/>
            <person name="Sun H."/>
            <person name="Yadav J.S."/>
            <person name="Pangilinan J."/>
            <person name="Larsson K.H."/>
            <person name="Matsuura K."/>
            <person name="Barry K."/>
            <person name="Labutti K."/>
            <person name="Kuo R."/>
            <person name="Ohm R.A."/>
            <person name="Bhattacharya S.S."/>
            <person name="Shirouzu T."/>
            <person name="Yoshinaga Y."/>
            <person name="Martin F.M."/>
            <person name="Grigoriev I.V."/>
            <person name="Hibbett D.S."/>
        </authorList>
    </citation>
    <scope>NUCLEOTIDE SEQUENCE [LARGE SCALE GENOMIC DNA]</scope>
    <source>
        <strain evidence="8 9">L-15889</strain>
    </source>
</reference>
<evidence type="ECO:0000256" key="4">
    <source>
        <dbReference type="ARBA" id="ARBA00023242"/>
    </source>
</evidence>